<proteinExistence type="predicted"/>
<dbReference type="Proteomes" id="UP000321306">
    <property type="component" value="Unassembled WGS sequence"/>
</dbReference>
<dbReference type="AlphaFoldDB" id="A0A511N7V0"/>
<accession>A0A511N7V0</accession>
<protein>
    <submittedName>
        <fullName evidence="1">Uncharacterized protein</fullName>
    </submittedName>
</protein>
<reference evidence="1 2" key="1">
    <citation type="submission" date="2019-07" db="EMBL/GenBank/DDBJ databases">
        <title>Whole genome shotgun sequence of Deinococcus cellulosilyticus NBRC 106333.</title>
        <authorList>
            <person name="Hosoyama A."/>
            <person name="Uohara A."/>
            <person name="Ohji S."/>
            <person name="Ichikawa N."/>
        </authorList>
    </citation>
    <scope>NUCLEOTIDE SEQUENCE [LARGE SCALE GENOMIC DNA]</scope>
    <source>
        <strain evidence="1 2">NBRC 106333</strain>
    </source>
</reference>
<name>A0A511N7V0_DEIC1</name>
<evidence type="ECO:0000313" key="1">
    <source>
        <dbReference type="EMBL" id="GEM48546.1"/>
    </source>
</evidence>
<keyword evidence="2" id="KW-1185">Reference proteome</keyword>
<evidence type="ECO:0000313" key="2">
    <source>
        <dbReference type="Proteomes" id="UP000321306"/>
    </source>
</evidence>
<comment type="caution">
    <text evidence="1">The sequence shown here is derived from an EMBL/GenBank/DDBJ whole genome shotgun (WGS) entry which is preliminary data.</text>
</comment>
<dbReference type="PROSITE" id="PS51257">
    <property type="entry name" value="PROKAR_LIPOPROTEIN"/>
    <property type="match status" value="1"/>
</dbReference>
<organism evidence="1 2">
    <name type="scientific">Deinococcus cellulosilyticus (strain DSM 18568 / NBRC 106333 / KACC 11606 / 5516J-15)</name>
    <dbReference type="NCBI Taxonomy" id="1223518"/>
    <lineage>
        <taxon>Bacteria</taxon>
        <taxon>Thermotogati</taxon>
        <taxon>Deinococcota</taxon>
        <taxon>Deinococci</taxon>
        <taxon>Deinococcales</taxon>
        <taxon>Deinococcaceae</taxon>
        <taxon>Deinococcus</taxon>
    </lineage>
</organism>
<dbReference type="EMBL" id="BJXB01000022">
    <property type="protein sequence ID" value="GEM48546.1"/>
    <property type="molecule type" value="Genomic_DNA"/>
</dbReference>
<sequence length="247" mass="27456">MKKLLLMLPLLMVACNRTERPYDAAVLPSHVIFVSQQDTWNMEYTTKVIVNDRQTVTLKLDIPSRIDASNLSSKFNLKYLADTLQIPLQVSHKEYVSVRDNQVHTLITVKTTQPLNFEKGQYDTDFHVQPIPAADGKKRTLALEYGLELVKASEVLKGENLKLFPGDTPELSATIKNPSAAVVPAFVVRGSCHEDENMATFYQAIPEIPAGGSVQVNLKFRNGEKTLSAATDCNIWGARLDQAIAIE</sequence>
<gene>
    <name evidence="1" type="ORF">DC3_41810</name>
</gene>
<dbReference type="RefSeq" id="WP_146887715.1">
    <property type="nucleotide sequence ID" value="NZ_BJXB01000022.1"/>
</dbReference>